<dbReference type="Pfam" id="PF03000">
    <property type="entry name" value="NPH3"/>
    <property type="match status" value="1"/>
</dbReference>
<dbReference type="EMBL" id="OOIL02006896">
    <property type="protein sequence ID" value="VFR03583.1"/>
    <property type="molecule type" value="Genomic_DNA"/>
</dbReference>
<comment type="similarity">
    <text evidence="3">Belongs to the NPH3 family.</text>
</comment>
<reference evidence="5 6" key="1">
    <citation type="submission" date="2018-04" db="EMBL/GenBank/DDBJ databases">
        <authorList>
            <person name="Vogel A."/>
        </authorList>
    </citation>
    <scope>NUCLEOTIDE SEQUENCE [LARGE SCALE GENOMIC DNA]</scope>
</reference>
<feature type="domain" description="NPH3" evidence="4">
    <location>
        <begin position="186"/>
        <end position="449"/>
    </location>
</feature>
<evidence type="ECO:0000313" key="6">
    <source>
        <dbReference type="Proteomes" id="UP000595140"/>
    </source>
</evidence>
<comment type="pathway">
    <text evidence="1">Protein modification; protein ubiquitination.</text>
</comment>
<name>A0A484NRG8_9ASTE</name>
<dbReference type="OrthoDB" id="1878376at2759"/>
<protein>
    <recommendedName>
        <fullName evidence="4">NPH3 domain-containing protein</fullName>
    </recommendedName>
</protein>
<dbReference type="InterPro" id="IPR027356">
    <property type="entry name" value="NPH3_dom"/>
</dbReference>
<dbReference type="AlphaFoldDB" id="A0A484NRG8"/>
<dbReference type="PROSITE" id="PS51649">
    <property type="entry name" value="NPH3"/>
    <property type="match status" value="1"/>
</dbReference>
<keyword evidence="6" id="KW-1185">Reference proteome</keyword>
<dbReference type="Gene3D" id="3.30.710.10">
    <property type="entry name" value="Potassium Channel Kv1.1, Chain A"/>
    <property type="match status" value="1"/>
</dbReference>
<accession>A0A484NRG8</accession>
<dbReference type="InterPro" id="IPR011333">
    <property type="entry name" value="SKP1/BTB/POZ_sf"/>
</dbReference>
<evidence type="ECO:0000256" key="2">
    <source>
        <dbReference type="ARBA" id="ARBA00022786"/>
    </source>
</evidence>
<evidence type="ECO:0000256" key="1">
    <source>
        <dbReference type="ARBA" id="ARBA00004906"/>
    </source>
</evidence>
<sequence>MMGEMAAEDFIPTPRRSKKNACLDHQLLHIGGVHYSLNKELLADKSAKVATLLKNNPQQDLSQLLEAGEIPIDPQTFELVARFCHGYGINLTPKNVVRVFCVAHHLGMTENHSPNNLLTIATHYFNHRVLSSWNRTIKALKSAETVLHPAMALGLVRACVDSIITKALDDPSLLAELEPERNKNFDWKSEDLTILSVHLYEPIIREMVHRNVSQEYIAASLCQYAKNWVYGGVEGEDESTAYKRNSMREIIEAIERVLPRDKGLVSTKSLFEMLQSAISLDAGVECRGGLELRIGKQLDRATVKELLIPHWGYARDEMYDTECIKRILSNYYENYASSEFSGLVKVANLMEEFLGEVANDLDLKVDTFKSLAELSFSVSDEAKGNLDGIYRAIDIYLEKHKYLTQCEREKVCSVLDCSKLSPEACQHAAHNDRLPLRLVVQVLFAGQLRLRDTIGKEMIQQTGNHNGSSLWVGPHKYEEELEGKARADMENMGNKVLELEKECSMMRMEIQKGMCNNKVKNDNRISLWKEMKRKFGCMTTIHDCNNSQVKKKKKVHPR</sequence>
<dbReference type="UniPathway" id="UPA00143"/>
<dbReference type="Proteomes" id="UP000595140">
    <property type="component" value="Unassembled WGS sequence"/>
</dbReference>
<evidence type="ECO:0000256" key="3">
    <source>
        <dbReference type="PROSITE-ProRule" id="PRU00982"/>
    </source>
</evidence>
<dbReference type="GO" id="GO:0016567">
    <property type="term" value="P:protein ubiquitination"/>
    <property type="evidence" value="ECO:0007669"/>
    <property type="project" value="UniProtKB-UniPathway"/>
</dbReference>
<dbReference type="InterPro" id="IPR043454">
    <property type="entry name" value="NPH3/RPT2-like"/>
</dbReference>
<keyword evidence="2" id="KW-0833">Ubl conjugation pathway</keyword>
<dbReference type="PANTHER" id="PTHR32370">
    <property type="entry name" value="OS12G0117600 PROTEIN"/>
    <property type="match status" value="1"/>
</dbReference>
<dbReference type="SUPFAM" id="SSF54695">
    <property type="entry name" value="POZ domain"/>
    <property type="match status" value="1"/>
</dbReference>
<evidence type="ECO:0000259" key="4">
    <source>
        <dbReference type="PROSITE" id="PS51649"/>
    </source>
</evidence>
<proteinExistence type="inferred from homology"/>
<organism evidence="5 6">
    <name type="scientific">Cuscuta campestris</name>
    <dbReference type="NCBI Taxonomy" id="132261"/>
    <lineage>
        <taxon>Eukaryota</taxon>
        <taxon>Viridiplantae</taxon>
        <taxon>Streptophyta</taxon>
        <taxon>Embryophyta</taxon>
        <taxon>Tracheophyta</taxon>
        <taxon>Spermatophyta</taxon>
        <taxon>Magnoliopsida</taxon>
        <taxon>eudicotyledons</taxon>
        <taxon>Gunneridae</taxon>
        <taxon>Pentapetalae</taxon>
        <taxon>asterids</taxon>
        <taxon>lamiids</taxon>
        <taxon>Solanales</taxon>
        <taxon>Convolvulaceae</taxon>
        <taxon>Cuscuteae</taxon>
        <taxon>Cuscuta</taxon>
        <taxon>Cuscuta subgen. Grammica</taxon>
        <taxon>Cuscuta sect. Cleistogrammica</taxon>
    </lineage>
</organism>
<gene>
    <name evidence="5" type="ORF">CCAM_LOCUS45358</name>
</gene>
<evidence type="ECO:0000313" key="5">
    <source>
        <dbReference type="EMBL" id="VFR03583.1"/>
    </source>
</evidence>